<dbReference type="RefSeq" id="WP_339856127.1">
    <property type="nucleotide sequence ID" value="NZ_CAXAXR010000033.1"/>
</dbReference>
<dbReference type="Pfam" id="PF12840">
    <property type="entry name" value="HTH_20"/>
    <property type="match status" value="1"/>
</dbReference>
<protein>
    <submittedName>
        <fullName evidence="2">Transcriptional regulator</fullName>
    </submittedName>
</protein>
<organism evidence="2 3">
    <name type="scientific">Roseovarius nubinhibens</name>
    <dbReference type="NCBI Taxonomy" id="314263"/>
    <lineage>
        <taxon>Bacteria</taxon>
        <taxon>Pseudomonadati</taxon>
        <taxon>Pseudomonadota</taxon>
        <taxon>Alphaproteobacteria</taxon>
        <taxon>Rhodobacterales</taxon>
        <taxon>Roseobacteraceae</taxon>
        <taxon>Roseovarius</taxon>
    </lineage>
</organism>
<dbReference type="InterPro" id="IPR011991">
    <property type="entry name" value="ArsR-like_HTH"/>
</dbReference>
<dbReference type="GO" id="GO:0003700">
    <property type="term" value="F:DNA-binding transcription factor activity"/>
    <property type="evidence" value="ECO:0007669"/>
    <property type="project" value="InterPro"/>
</dbReference>
<evidence type="ECO:0000313" key="3">
    <source>
        <dbReference type="Proteomes" id="UP000264719"/>
    </source>
</evidence>
<evidence type="ECO:0000313" key="2">
    <source>
        <dbReference type="EMBL" id="HAR52090.1"/>
    </source>
</evidence>
<dbReference type="PRINTS" id="PR00778">
    <property type="entry name" value="HTHARSR"/>
</dbReference>
<dbReference type="CDD" id="cd00090">
    <property type="entry name" value="HTH_ARSR"/>
    <property type="match status" value="1"/>
</dbReference>
<dbReference type="SMART" id="SM00418">
    <property type="entry name" value="HTH_ARSR"/>
    <property type="match status" value="1"/>
</dbReference>
<dbReference type="NCBIfam" id="NF033788">
    <property type="entry name" value="HTH_metalloreg"/>
    <property type="match status" value="1"/>
</dbReference>
<dbReference type="InterPro" id="IPR036388">
    <property type="entry name" value="WH-like_DNA-bd_sf"/>
</dbReference>
<dbReference type="PROSITE" id="PS50987">
    <property type="entry name" value="HTH_ARSR_2"/>
    <property type="match status" value="1"/>
</dbReference>
<dbReference type="InterPro" id="IPR001845">
    <property type="entry name" value="HTH_ArsR_DNA-bd_dom"/>
</dbReference>
<feature type="domain" description="HTH arsR-type" evidence="1">
    <location>
        <begin position="1"/>
        <end position="94"/>
    </location>
</feature>
<dbReference type="Gene3D" id="1.10.10.10">
    <property type="entry name" value="Winged helix-like DNA-binding domain superfamily/Winged helix DNA-binding domain"/>
    <property type="match status" value="1"/>
</dbReference>
<dbReference type="SUPFAM" id="SSF46785">
    <property type="entry name" value="Winged helix' DNA-binding domain"/>
    <property type="match status" value="1"/>
</dbReference>
<reference evidence="2 3" key="1">
    <citation type="journal article" date="2018" name="Nat. Biotechnol.">
        <title>A standardized bacterial taxonomy based on genome phylogeny substantially revises the tree of life.</title>
        <authorList>
            <person name="Parks D.H."/>
            <person name="Chuvochina M."/>
            <person name="Waite D.W."/>
            <person name="Rinke C."/>
            <person name="Skarshewski A."/>
            <person name="Chaumeil P.A."/>
            <person name="Hugenholtz P."/>
        </authorList>
    </citation>
    <scope>NUCLEOTIDE SEQUENCE [LARGE SCALE GENOMIC DNA]</scope>
    <source>
        <strain evidence="2">UBA9169</strain>
    </source>
</reference>
<name>A0A348WC28_9RHOB</name>
<dbReference type="PANTHER" id="PTHR38600">
    <property type="entry name" value="TRANSCRIPTIONAL REGULATORY PROTEIN"/>
    <property type="match status" value="1"/>
</dbReference>
<sequence length="113" mass="12571">MAKYDSTLSECFTALGDPTRRRILERLARGEASVSELAAPHDMSLPSFMGHLTRLEAAGLITTRKQGRSRLCALAPEAFAPATDWLATQRSLWEGRLDRLDSYVTTLMKDRSS</sequence>
<proteinExistence type="predicted"/>
<dbReference type="PANTHER" id="PTHR38600:SF2">
    <property type="entry name" value="SLL0088 PROTEIN"/>
    <property type="match status" value="1"/>
</dbReference>
<dbReference type="AlphaFoldDB" id="A0A348WC28"/>
<dbReference type="InterPro" id="IPR036390">
    <property type="entry name" value="WH_DNA-bd_sf"/>
</dbReference>
<accession>A0A348WC28</accession>
<gene>
    <name evidence="2" type="ORF">DCS45_09475</name>
</gene>
<dbReference type="EMBL" id="DMVW01000095">
    <property type="protein sequence ID" value="HAR52090.1"/>
    <property type="molecule type" value="Genomic_DNA"/>
</dbReference>
<dbReference type="Proteomes" id="UP000264719">
    <property type="component" value="Unassembled WGS sequence"/>
</dbReference>
<comment type="caution">
    <text evidence="2">The sequence shown here is derived from an EMBL/GenBank/DDBJ whole genome shotgun (WGS) entry which is preliminary data.</text>
</comment>
<evidence type="ECO:0000259" key="1">
    <source>
        <dbReference type="PROSITE" id="PS50987"/>
    </source>
</evidence>